<sequence length="465" mass="51782">MLTWFHSILNLTNDTYKGGIHIKILRVEMLHSRQMNVRLRYGCGEIELSLPSYLDVVSRLRPLYRDKEYVSSIDILIRRALSNSIGVSLKELVSRSKKGEKSTVVILSDDISRPTPAWAIIPYILKELNSLGIGNNQVKIIIALGTHREMNNNELKIKLGEEILKQVEVTQHNAYDYDKLLYMGKTSSGIAIWLNKEYYEADIKIGLGNIAPHPAAGWSGGSKIVVPGVCGAETVDMVHFYSALHPIEDIFGVRDNVIRNELDEIALKSGLGMIINTVLDGRKKVIDIVAGDVVDAHRYGVEIAEDIYRPKTPIADIAIVSAYPYDIDYWQAGKGYLAAYLALRRGGAAILFAKLPEGISAIPQHSKTLLTLGNLTPNEIEVRVRRGEVDDVAAASVAMLISRVREKVELYIVTDSLNSRECEKLGLIKISPREIDDVIEKTRRKFGKNPGILIIEDSSIAPHTY</sequence>
<dbReference type="EMBL" id="DRZI01000247">
    <property type="protein sequence ID" value="HHP82151.1"/>
    <property type="molecule type" value="Genomic_DNA"/>
</dbReference>
<dbReference type="GO" id="GO:0050043">
    <property type="term" value="F:lactate racemase activity"/>
    <property type="evidence" value="ECO:0007669"/>
    <property type="project" value="InterPro"/>
</dbReference>
<evidence type="ECO:0000313" key="2">
    <source>
        <dbReference type="EMBL" id="HHP82151.1"/>
    </source>
</evidence>
<reference evidence="2" key="1">
    <citation type="journal article" date="2020" name="mSystems">
        <title>Genome- and Community-Level Interaction Insights into Carbon Utilization and Element Cycling Functions of Hydrothermarchaeota in Hydrothermal Sediment.</title>
        <authorList>
            <person name="Zhou Z."/>
            <person name="Liu Y."/>
            <person name="Xu W."/>
            <person name="Pan J."/>
            <person name="Luo Z.H."/>
            <person name="Li M."/>
        </authorList>
    </citation>
    <scope>NUCLEOTIDE SEQUENCE [LARGE SCALE GENOMIC DNA]</scope>
    <source>
        <strain evidence="2">SpSt-1121</strain>
    </source>
</reference>
<dbReference type="Pfam" id="PF09861">
    <property type="entry name" value="Lar_N"/>
    <property type="match status" value="1"/>
</dbReference>
<dbReference type="Gene3D" id="3.40.50.11440">
    <property type="match status" value="1"/>
</dbReference>
<organism evidence="2">
    <name type="scientific">Ignisphaera aggregans</name>
    <dbReference type="NCBI Taxonomy" id="334771"/>
    <lineage>
        <taxon>Archaea</taxon>
        <taxon>Thermoproteota</taxon>
        <taxon>Thermoprotei</taxon>
        <taxon>Desulfurococcales</taxon>
        <taxon>Desulfurococcaceae</taxon>
        <taxon>Ignisphaera</taxon>
    </lineage>
</organism>
<feature type="domain" description="LarA-like N-terminal" evidence="1">
    <location>
        <begin position="71"/>
        <end position="243"/>
    </location>
</feature>
<evidence type="ECO:0000259" key="1">
    <source>
        <dbReference type="Pfam" id="PF09861"/>
    </source>
</evidence>
<gene>
    <name evidence="2" type="primary">larA</name>
    <name evidence="2" type="ORF">ENM84_05745</name>
</gene>
<dbReference type="PANTHER" id="PTHR33171">
    <property type="entry name" value="LAR_N DOMAIN-CONTAINING PROTEIN"/>
    <property type="match status" value="1"/>
</dbReference>
<dbReference type="InterPro" id="IPR043166">
    <property type="entry name" value="LarA-like_C"/>
</dbReference>
<dbReference type="PANTHER" id="PTHR33171:SF17">
    <property type="entry name" value="LARA-LIKE N-TERMINAL DOMAIN-CONTAINING PROTEIN"/>
    <property type="match status" value="1"/>
</dbReference>
<dbReference type="InterPro" id="IPR018657">
    <property type="entry name" value="LarA-like_N"/>
</dbReference>
<dbReference type="Gene3D" id="3.90.226.30">
    <property type="match status" value="1"/>
</dbReference>
<proteinExistence type="predicted"/>
<dbReference type="InterPro" id="IPR047926">
    <property type="entry name" value="Ni_dep_LarA"/>
</dbReference>
<dbReference type="InterPro" id="IPR048068">
    <property type="entry name" value="LarA-like"/>
</dbReference>
<protein>
    <submittedName>
        <fullName evidence="2">Nickel-dependent lactate racemase</fullName>
    </submittedName>
</protein>
<dbReference type="NCBIfam" id="NF033504">
    <property type="entry name" value="Ni_dep_LarA"/>
    <property type="match status" value="1"/>
</dbReference>
<accession>A0A7C5TIH6</accession>
<dbReference type="AlphaFoldDB" id="A0A7C5TIH6"/>
<name>A0A7C5TIH6_9CREN</name>
<comment type="caution">
    <text evidence="2">The sequence shown here is derived from an EMBL/GenBank/DDBJ whole genome shotgun (WGS) entry which is preliminary data.</text>
</comment>